<gene>
    <name evidence="2" type="ORF">GSI_10104</name>
</gene>
<evidence type="ECO:0000313" key="2">
    <source>
        <dbReference type="EMBL" id="PIL26966.1"/>
    </source>
</evidence>
<name>A0A2G8RZM5_9APHY</name>
<feature type="region of interest" description="Disordered" evidence="1">
    <location>
        <begin position="1"/>
        <end position="34"/>
    </location>
</feature>
<sequence length="147" mass="15163">MARPFNHSGLSQMLAGDAGVGRPAPANPTQTPVRTQALGGDLKARALRSVHEGLPGDVPVPCRSTQATRSARPRIASQHAEGGAGGGDACPVLPLVLLPSSSCRLQAVLYRASVLPIVLSPTRHYGCDIPKNAIDSSPSGLIMISDL</sequence>
<dbReference type="Proteomes" id="UP000230002">
    <property type="component" value="Unassembled WGS sequence"/>
</dbReference>
<accession>A0A2G8RZM5</accession>
<keyword evidence="3" id="KW-1185">Reference proteome</keyword>
<proteinExistence type="predicted"/>
<feature type="region of interest" description="Disordered" evidence="1">
    <location>
        <begin position="46"/>
        <end position="85"/>
    </location>
</feature>
<organism evidence="2 3">
    <name type="scientific">Ganoderma sinense ZZ0214-1</name>
    <dbReference type="NCBI Taxonomy" id="1077348"/>
    <lineage>
        <taxon>Eukaryota</taxon>
        <taxon>Fungi</taxon>
        <taxon>Dikarya</taxon>
        <taxon>Basidiomycota</taxon>
        <taxon>Agaricomycotina</taxon>
        <taxon>Agaricomycetes</taxon>
        <taxon>Polyporales</taxon>
        <taxon>Polyporaceae</taxon>
        <taxon>Ganoderma</taxon>
    </lineage>
</organism>
<dbReference type="AlphaFoldDB" id="A0A2G8RZM5"/>
<evidence type="ECO:0000313" key="3">
    <source>
        <dbReference type="Proteomes" id="UP000230002"/>
    </source>
</evidence>
<reference evidence="2 3" key="1">
    <citation type="journal article" date="2015" name="Sci. Rep.">
        <title>Chromosome-level genome map provides insights into diverse defense mechanisms in the medicinal fungus Ganoderma sinense.</title>
        <authorList>
            <person name="Zhu Y."/>
            <person name="Xu J."/>
            <person name="Sun C."/>
            <person name="Zhou S."/>
            <person name="Xu H."/>
            <person name="Nelson D.R."/>
            <person name="Qian J."/>
            <person name="Song J."/>
            <person name="Luo H."/>
            <person name="Xiang L."/>
            <person name="Li Y."/>
            <person name="Xu Z."/>
            <person name="Ji A."/>
            <person name="Wang L."/>
            <person name="Lu S."/>
            <person name="Hayward A."/>
            <person name="Sun W."/>
            <person name="Li X."/>
            <person name="Schwartz D.C."/>
            <person name="Wang Y."/>
            <person name="Chen S."/>
        </authorList>
    </citation>
    <scope>NUCLEOTIDE SEQUENCE [LARGE SCALE GENOMIC DNA]</scope>
    <source>
        <strain evidence="2 3">ZZ0214-1</strain>
    </source>
</reference>
<evidence type="ECO:0000256" key="1">
    <source>
        <dbReference type="SAM" id="MobiDB-lite"/>
    </source>
</evidence>
<dbReference type="EMBL" id="AYKW01000034">
    <property type="protein sequence ID" value="PIL26966.1"/>
    <property type="molecule type" value="Genomic_DNA"/>
</dbReference>
<comment type="caution">
    <text evidence="2">The sequence shown here is derived from an EMBL/GenBank/DDBJ whole genome shotgun (WGS) entry which is preliminary data.</text>
</comment>
<protein>
    <submittedName>
        <fullName evidence="2">Uncharacterized protein</fullName>
    </submittedName>
</protein>